<feature type="domain" description="TonB-dependent receptor-like beta-barrel" evidence="6">
    <location>
        <begin position="463"/>
        <end position="1038"/>
    </location>
</feature>
<dbReference type="EMBL" id="JAQQKV010000001">
    <property type="protein sequence ID" value="MDC7674508.1"/>
    <property type="molecule type" value="Genomic_DNA"/>
</dbReference>
<dbReference type="InterPro" id="IPR037066">
    <property type="entry name" value="Plug_dom_sf"/>
</dbReference>
<evidence type="ECO:0000256" key="4">
    <source>
        <dbReference type="RuleBase" id="RU003357"/>
    </source>
</evidence>
<feature type="chain" id="PRO_5045997252" evidence="5">
    <location>
        <begin position="35"/>
        <end position="1075"/>
    </location>
</feature>
<dbReference type="Pfam" id="PF00593">
    <property type="entry name" value="TonB_dep_Rec_b-barrel"/>
    <property type="match status" value="1"/>
</dbReference>
<evidence type="ECO:0000256" key="3">
    <source>
        <dbReference type="ARBA" id="ARBA00023237"/>
    </source>
</evidence>
<comment type="caution">
    <text evidence="8">The sequence shown here is derived from an EMBL/GenBank/DDBJ whole genome shotgun (WGS) entry which is preliminary data.</text>
</comment>
<evidence type="ECO:0000256" key="5">
    <source>
        <dbReference type="SAM" id="SignalP"/>
    </source>
</evidence>
<keyword evidence="5" id="KW-0732">Signal</keyword>
<dbReference type="InterPro" id="IPR010104">
    <property type="entry name" value="TonB_rcpt_bac"/>
</dbReference>
<sequence>MKSLPKISRARSRLLAGSVLASAAVLAFAGPVLAQEAADTDTTEVVVVGARKNLQSAQQIKRNADTVVDSITSEDIGSFPDKSVAEALQRVAGITVTRFAGTDDTSHFSAEPSGVIVRGLPQVRSEFNGRDTFSANSSRGLSWGDISPELMGRIDVYKNQTAELIEGGIAGSIDLRTRLPFDSRGRSMGLTVDFSYGDRAEKWAPSVSGIWSDRWETELGEFGLMGNLAYSKVITASEGVQYDRMAIFDVDAFGPGLSYVPSGVYMRENIYDRRRKGISLAGQWRSNDRTMIATAQFNRSSYDNSWKERSIYSSAFSIYGSATDSIVTDGALLGALTGTDPLVFDDQGNFVSGSWSGPTLYRGEGLAAGLLLAGNELGQPFFNQCYSWEGCVGRQAPQLDTASNRLKNNQFTQDASLNFKWNPTEKLRLNFDAQYVESEVKNYNASALARTFVNTYVDASGKYPTLTFEPEAAENINLSPGGLNNANNYSYYAVTEHTEDSDGTELALRADAEYDFDGTWLDSIKVGVRYADRDQTVRWGAYNWANIANTWASSGPYYNIDKPIYGDGSFEYYTFDSDFFDGNQMNHHTFAFFSMDRLMDREGFGETLRADRVKGPGYTLTGDDFAPVCSGIGYRTGETVISDYGCYLPNEILKFNEKTSAAYFMLKFGGPDATIGGIGVSGNIGARYVETTDKTEGSVTYPVAFSSAALVCTRPTAPAPGAPVPPPTTGCVVGPEEIAFNNGGFVLSSAEAKHEHWLPSFNLKLDVTDEWVVRLAASRALSRPDVGLLRNYVTIGRISPNLSNSSDPNIIRNPAGDIVGYNWQYQANSGNPYLEPITADQFDITAEYYFASVGSFTATAFYKKFNNYIQAGTYNLDVTNNGVTRTVLVEGPMNGDGAKIFGLEVAYQRFFDFLPAPWDGLGVQANYTYVKNDGIETTHLTNETGQGTGGGGVTYDATAVKADALEGVSENAYNLVMMYEKGKLSARLAYNWRDEFLVTAIDCCVGLPVWQEAAGYLDGSVRYRVNDTLELSVQGSNLLGEDTVLLQQVNNDGLLKPNAWFKNDRRVQVGLTLKY</sequence>
<reference evidence="8 9" key="1">
    <citation type="submission" date="2023-01" db="EMBL/GenBank/DDBJ databases">
        <title>Novel species of the genus Asticcacaulis isolated from rivers.</title>
        <authorList>
            <person name="Lu H."/>
        </authorList>
    </citation>
    <scope>NUCLEOTIDE SEQUENCE [LARGE SCALE GENOMIC DNA]</scope>
    <source>
        <strain evidence="8 9">LKC15W</strain>
    </source>
</reference>
<evidence type="ECO:0000313" key="8">
    <source>
        <dbReference type="EMBL" id="MDC7674508.1"/>
    </source>
</evidence>
<keyword evidence="2 4" id="KW-0472">Membrane</keyword>
<dbReference type="Proteomes" id="UP001218579">
    <property type="component" value="Unassembled WGS sequence"/>
</dbReference>
<dbReference type="InterPro" id="IPR000531">
    <property type="entry name" value="Beta-barrel_TonB"/>
</dbReference>
<evidence type="ECO:0000256" key="2">
    <source>
        <dbReference type="ARBA" id="ARBA00023136"/>
    </source>
</evidence>
<feature type="domain" description="TonB-dependent receptor plug" evidence="7">
    <location>
        <begin position="61"/>
        <end position="171"/>
    </location>
</feature>
<dbReference type="InterPro" id="IPR036942">
    <property type="entry name" value="Beta-barrel_TonB_sf"/>
</dbReference>
<gene>
    <name evidence="8" type="ORF">PQU98_00030</name>
</gene>
<dbReference type="PANTHER" id="PTHR40980">
    <property type="entry name" value="PLUG DOMAIN-CONTAINING PROTEIN"/>
    <property type="match status" value="1"/>
</dbReference>
<name>A0ABT5HE90_9CAUL</name>
<keyword evidence="4" id="KW-0798">TonB box</keyword>
<evidence type="ECO:0000259" key="6">
    <source>
        <dbReference type="Pfam" id="PF00593"/>
    </source>
</evidence>
<proteinExistence type="inferred from homology"/>
<feature type="signal peptide" evidence="5">
    <location>
        <begin position="1"/>
        <end position="34"/>
    </location>
</feature>
<comment type="subcellular location">
    <subcellularLocation>
        <location evidence="1 4">Cell outer membrane</location>
    </subcellularLocation>
</comment>
<accession>A0ABT5HE90</accession>
<keyword evidence="3" id="KW-0998">Cell outer membrane</keyword>
<evidence type="ECO:0000313" key="9">
    <source>
        <dbReference type="Proteomes" id="UP001218579"/>
    </source>
</evidence>
<organism evidence="8 9">
    <name type="scientific">Asticcacaulis machinosus</name>
    <dbReference type="NCBI Taxonomy" id="2984211"/>
    <lineage>
        <taxon>Bacteria</taxon>
        <taxon>Pseudomonadati</taxon>
        <taxon>Pseudomonadota</taxon>
        <taxon>Alphaproteobacteria</taxon>
        <taxon>Caulobacterales</taxon>
        <taxon>Caulobacteraceae</taxon>
        <taxon>Asticcacaulis</taxon>
    </lineage>
</organism>
<dbReference type="Gene3D" id="2.170.130.10">
    <property type="entry name" value="TonB-dependent receptor, plug domain"/>
    <property type="match status" value="1"/>
</dbReference>
<dbReference type="RefSeq" id="WP_272742837.1">
    <property type="nucleotide sequence ID" value="NZ_JAQQKV010000001.1"/>
</dbReference>
<dbReference type="Pfam" id="PF07715">
    <property type="entry name" value="Plug"/>
    <property type="match status" value="1"/>
</dbReference>
<dbReference type="SUPFAM" id="SSF56935">
    <property type="entry name" value="Porins"/>
    <property type="match status" value="1"/>
</dbReference>
<comment type="similarity">
    <text evidence="4">Belongs to the TonB-dependent receptor family.</text>
</comment>
<dbReference type="InterPro" id="IPR012910">
    <property type="entry name" value="Plug_dom"/>
</dbReference>
<evidence type="ECO:0000256" key="1">
    <source>
        <dbReference type="ARBA" id="ARBA00004442"/>
    </source>
</evidence>
<keyword evidence="8" id="KW-0675">Receptor</keyword>
<protein>
    <submittedName>
        <fullName evidence="8">TonB-dependent receptor</fullName>
    </submittedName>
</protein>
<dbReference type="PANTHER" id="PTHR40980:SF3">
    <property type="entry name" value="TONB-DEPENDENT RECEPTOR-LIKE BETA-BARREL DOMAIN-CONTAINING PROTEIN"/>
    <property type="match status" value="1"/>
</dbReference>
<dbReference type="NCBIfam" id="TIGR01782">
    <property type="entry name" value="TonB-Xanth-Caul"/>
    <property type="match status" value="1"/>
</dbReference>
<dbReference type="Gene3D" id="2.40.170.20">
    <property type="entry name" value="TonB-dependent receptor, beta-barrel domain"/>
    <property type="match status" value="1"/>
</dbReference>
<evidence type="ECO:0000259" key="7">
    <source>
        <dbReference type="Pfam" id="PF07715"/>
    </source>
</evidence>
<keyword evidence="9" id="KW-1185">Reference proteome</keyword>